<keyword evidence="1" id="KW-0175">Coiled coil</keyword>
<evidence type="ECO:0000313" key="6">
    <source>
        <dbReference type="Proteomes" id="UP001168540"/>
    </source>
</evidence>
<gene>
    <name evidence="5" type="ORF">QU481_00370</name>
</gene>
<accession>A0ABT7XHU8</accession>
<dbReference type="Proteomes" id="UP001168540">
    <property type="component" value="Unassembled WGS sequence"/>
</dbReference>
<organism evidence="5 6">
    <name type="scientific">Crenobacter oryzisoli</name>
    <dbReference type="NCBI Taxonomy" id="3056844"/>
    <lineage>
        <taxon>Bacteria</taxon>
        <taxon>Pseudomonadati</taxon>
        <taxon>Pseudomonadota</taxon>
        <taxon>Betaproteobacteria</taxon>
        <taxon>Neisseriales</taxon>
        <taxon>Neisseriaceae</taxon>
        <taxon>Crenobacter</taxon>
    </lineage>
</organism>
<evidence type="ECO:0000256" key="3">
    <source>
        <dbReference type="SAM" id="SignalP"/>
    </source>
</evidence>
<keyword evidence="6" id="KW-1185">Reference proteome</keyword>
<comment type="caution">
    <text evidence="5">The sequence shown here is derived from an EMBL/GenBank/DDBJ whole genome shotgun (WGS) entry which is preliminary data.</text>
</comment>
<reference evidence="5" key="1">
    <citation type="submission" date="2023-06" db="EMBL/GenBank/DDBJ databases">
        <authorList>
            <person name="Zhang S."/>
        </authorList>
    </citation>
    <scope>NUCLEOTIDE SEQUENCE</scope>
    <source>
        <strain evidence="5">SG2303</strain>
    </source>
</reference>
<evidence type="ECO:0000256" key="1">
    <source>
        <dbReference type="SAM" id="Coils"/>
    </source>
</evidence>
<feature type="region of interest" description="Disordered" evidence="2">
    <location>
        <begin position="41"/>
        <end position="86"/>
    </location>
</feature>
<feature type="coiled-coil region" evidence="1">
    <location>
        <begin position="87"/>
        <end position="149"/>
    </location>
</feature>
<protein>
    <submittedName>
        <fullName evidence="5">DUF4124 domain-containing protein</fullName>
    </submittedName>
</protein>
<dbReference type="InterPro" id="IPR025392">
    <property type="entry name" value="DUF4124"/>
</dbReference>
<name>A0ABT7XHU8_9NEIS</name>
<dbReference type="EMBL" id="JAUEDK010000001">
    <property type="protein sequence ID" value="MDN0073352.1"/>
    <property type="molecule type" value="Genomic_DNA"/>
</dbReference>
<keyword evidence="3" id="KW-0732">Signal</keyword>
<sequence length="152" mass="16772">MKRLLALTALLATCVHAAPVYKYVDQSGNVTYTNVPVPGAQQIKLPPLQSDSPRPTLLRPRSTSGNAASGAVQIAPSTQKQRDAGRRQILEQELSNERKALADARQALADGQAVRNGNERNYAKYQERIQKLQDAVTEREKNIQALQQELAR</sequence>
<evidence type="ECO:0000256" key="2">
    <source>
        <dbReference type="SAM" id="MobiDB-lite"/>
    </source>
</evidence>
<dbReference type="RefSeq" id="WP_289827873.1">
    <property type="nucleotide sequence ID" value="NZ_JAUEDK010000001.1"/>
</dbReference>
<evidence type="ECO:0000259" key="4">
    <source>
        <dbReference type="Pfam" id="PF13511"/>
    </source>
</evidence>
<proteinExistence type="predicted"/>
<feature type="domain" description="DUF4124" evidence="4">
    <location>
        <begin position="8"/>
        <end position="55"/>
    </location>
</feature>
<evidence type="ECO:0000313" key="5">
    <source>
        <dbReference type="EMBL" id="MDN0073352.1"/>
    </source>
</evidence>
<feature type="chain" id="PRO_5047492534" evidence="3">
    <location>
        <begin position="18"/>
        <end position="152"/>
    </location>
</feature>
<feature type="signal peptide" evidence="3">
    <location>
        <begin position="1"/>
        <end position="17"/>
    </location>
</feature>
<dbReference type="Pfam" id="PF13511">
    <property type="entry name" value="DUF4124"/>
    <property type="match status" value="1"/>
</dbReference>